<proteinExistence type="predicted"/>
<organism evidence="2">
    <name type="scientific">Salmonella enteritidis</name>
    <dbReference type="NCBI Taxonomy" id="149539"/>
    <lineage>
        <taxon>Bacteria</taxon>
        <taxon>Pseudomonadati</taxon>
        <taxon>Pseudomonadota</taxon>
        <taxon>Gammaproteobacteria</taxon>
        <taxon>Enterobacterales</taxon>
        <taxon>Enterobacteriaceae</taxon>
        <taxon>Salmonella</taxon>
    </lineage>
</organism>
<feature type="transmembrane region" description="Helical" evidence="1">
    <location>
        <begin position="47"/>
        <end position="72"/>
    </location>
</feature>
<dbReference type="EMBL" id="AAHWXU010000024">
    <property type="protein sequence ID" value="ECB2368567.1"/>
    <property type="molecule type" value="Genomic_DNA"/>
</dbReference>
<sequence length="75" mass="8518">MKNNITIKSLRWDCAKFLFGFFTFLFILPSMNNNAHISEVLYFGRGIGMILLILANTLNGSVFLGNLLTYLAQKK</sequence>
<accession>A0A5V8WJC4</accession>
<evidence type="ECO:0000256" key="1">
    <source>
        <dbReference type="SAM" id="Phobius"/>
    </source>
</evidence>
<comment type="caution">
    <text evidence="2">The sequence shown here is derived from an EMBL/GenBank/DDBJ whole genome shotgun (WGS) entry which is preliminary data.</text>
</comment>
<reference evidence="2" key="1">
    <citation type="submission" date="2019-02" db="EMBL/GenBank/DDBJ databases">
        <authorList>
            <person name="Ashton P.M."/>
            <person name="Dallman T."/>
            <person name="Nair S."/>
            <person name="De Pinna E."/>
            <person name="Peters T."/>
            <person name="Grant K."/>
        </authorList>
    </citation>
    <scope>NUCLEOTIDE SEQUENCE</scope>
    <source>
        <strain evidence="2">673595</strain>
    </source>
</reference>
<keyword evidence="1" id="KW-0472">Membrane</keyword>
<keyword evidence="1" id="KW-1133">Transmembrane helix</keyword>
<gene>
    <name evidence="2" type="ORF">EVU69_23050</name>
</gene>
<evidence type="ECO:0000313" key="2">
    <source>
        <dbReference type="EMBL" id="ECB2368567.1"/>
    </source>
</evidence>
<protein>
    <submittedName>
        <fullName evidence="2">Uncharacterized protein</fullName>
    </submittedName>
</protein>
<dbReference type="AlphaFoldDB" id="A0A5V8WJC4"/>
<keyword evidence="1" id="KW-0812">Transmembrane</keyword>
<name>A0A5V8WJC4_SALEN</name>